<keyword evidence="2 5" id="KW-0808">Transferase</keyword>
<evidence type="ECO:0000313" key="6">
    <source>
        <dbReference type="Proteomes" id="UP000253495"/>
    </source>
</evidence>
<evidence type="ECO:0000256" key="3">
    <source>
        <dbReference type="ARBA" id="ARBA00022691"/>
    </source>
</evidence>
<evidence type="ECO:0000256" key="1">
    <source>
        <dbReference type="ARBA" id="ARBA00022603"/>
    </source>
</evidence>
<dbReference type="Pfam" id="PF01596">
    <property type="entry name" value="Methyltransf_3"/>
    <property type="match status" value="1"/>
</dbReference>
<dbReference type="InterPro" id="IPR002935">
    <property type="entry name" value="SAM_O-MeTrfase"/>
</dbReference>
<dbReference type="PANTHER" id="PTHR10509:SF85">
    <property type="entry name" value="O-METHYLTRANSFERASE RV1220C-RELATED"/>
    <property type="match status" value="1"/>
</dbReference>
<name>A0A368VMT7_9ACTN</name>
<dbReference type="InterPro" id="IPR029063">
    <property type="entry name" value="SAM-dependent_MTases_sf"/>
</dbReference>
<keyword evidence="1 5" id="KW-0489">Methyltransferase</keyword>
<reference evidence="5 6" key="1">
    <citation type="submission" date="2018-07" db="EMBL/GenBank/DDBJ databases">
        <title>Genomic Encyclopedia of Type Strains, Phase III (KMG-III): the genomes of soil and plant-associated and newly described type strains.</title>
        <authorList>
            <person name="Whitman W."/>
        </authorList>
    </citation>
    <scope>NUCLEOTIDE SEQUENCE [LARGE SCALE GENOMIC DNA]</scope>
    <source>
        <strain evidence="5 6">CECT 8575</strain>
    </source>
</reference>
<dbReference type="PANTHER" id="PTHR10509">
    <property type="entry name" value="O-METHYLTRANSFERASE-RELATED"/>
    <property type="match status" value="1"/>
</dbReference>
<dbReference type="GO" id="GO:0032259">
    <property type="term" value="P:methylation"/>
    <property type="evidence" value="ECO:0007669"/>
    <property type="project" value="UniProtKB-KW"/>
</dbReference>
<dbReference type="EMBL" id="QPJC01000008">
    <property type="protein sequence ID" value="RCW42794.1"/>
    <property type="molecule type" value="Genomic_DNA"/>
</dbReference>
<accession>A0A368VMT7</accession>
<feature type="compositionally biased region" description="Basic and acidic residues" evidence="4">
    <location>
        <begin position="18"/>
        <end position="30"/>
    </location>
</feature>
<feature type="region of interest" description="Disordered" evidence="4">
    <location>
        <begin position="10"/>
        <end position="41"/>
    </location>
</feature>
<keyword evidence="3" id="KW-0949">S-adenosyl-L-methionine</keyword>
<dbReference type="InterPro" id="IPR050362">
    <property type="entry name" value="Cation-dep_OMT"/>
</dbReference>
<dbReference type="Gene3D" id="3.40.50.150">
    <property type="entry name" value="Vaccinia Virus protein VP39"/>
    <property type="match status" value="1"/>
</dbReference>
<dbReference type="GO" id="GO:0008171">
    <property type="term" value="F:O-methyltransferase activity"/>
    <property type="evidence" value="ECO:0007669"/>
    <property type="project" value="InterPro"/>
</dbReference>
<proteinExistence type="predicted"/>
<comment type="caution">
    <text evidence="5">The sequence shown here is derived from an EMBL/GenBank/DDBJ whole genome shotgun (WGS) entry which is preliminary data.</text>
</comment>
<evidence type="ECO:0000313" key="5">
    <source>
        <dbReference type="EMBL" id="RCW42794.1"/>
    </source>
</evidence>
<dbReference type="SUPFAM" id="SSF53335">
    <property type="entry name" value="S-adenosyl-L-methionine-dependent methyltransferases"/>
    <property type="match status" value="1"/>
</dbReference>
<dbReference type="PROSITE" id="PS51682">
    <property type="entry name" value="SAM_OMT_I"/>
    <property type="match status" value="1"/>
</dbReference>
<organism evidence="5 6">
    <name type="scientific">Halopolyspora algeriensis</name>
    <dbReference type="NCBI Taxonomy" id="1500506"/>
    <lineage>
        <taxon>Bacteria</taxon>
        <taxon>Bacillati</taxon>
        <taxon>Actinomycetota</taxon>
        <taxon>Actinomycetes</taxon>
        <taxon>Actinomycetes incertae sedis</taxon>
        <taxon>Halopolyspora</taxon>
    </lineage>
</organism>
<evidence type="ECO:0000256" key="4">
    <source>
        <dbReference type="SAM" id="MobiDB-lite"/>
    </source>
</evidence>
<dbReference type="CDD" id="cd02440">
    <property type="entry name" value="AdoMet_MTases"/>
    <property type="match status" value="1"/>
</dbReference>
<gene>
    <name evidence="5" type="ORF">DFQ14_10850</name>
</gene>
<sequence>MTIVCRTVLPEIPTHNDPAGREHAGDHGADSGEAAVGGEYSGGIGPESLPVSIGAALRFLAAVLQAKAVVEIGTGSGTTALAMLEGMAPDGVLTSIDLDPDAQRVARATLAEAGVAGSRTRLITGVARDVLPRLTEEAYDLVFVDAVKQEYPHYLEVGTRLLRPGGALVFRGVVPDRDPGDPERCHAARELTRAVHADTNLVPLVLPIGEGLLTIART</sequence>
<dbReference type="Proteomes" id="UP000253495">
    <property type="component" value="Unassembled WGS sequence"/>
</dbReference>
<dbReference type="GO" id="GO:0008757">
    <property type="term" value="F:S-adenosylmethionine-dependent methyltransferase activity"/>
    <property type="evidence" value="ECO:0007669"/>
    <property type="project" value="TreeGrafter"/>
</dbReference>
<dbReference type="AlphaFoldDB" id="A0A368VMT7"/>
<evidence type="ECO:0000256" key="2">
    <source>
        <dbReference type="ARBA" id="ARBA00022679"/>
    </source>
</evidence>
<keyword evidence="6" id="KW-1185">Reference proteome</keyword>
<protein>
    <submittedName>
        <fullName evidence="5">Putative O-methyltransferase YrrM</fullName>
    </submittedName>
</protein>